<dbReference type="GO" id="GO:0050660">
    <property type="term" value="F:flavin adenine dinucleotide binding"/>
    <property type="evidence" value="ECO:0007669"/>
    <property type="project" value="InterPro"/>
</dbReference>
<dbReference type="InterPro" id="IPR036098">
    <property type="entry name" value="Thymidylate_synthase_ThyX_sf"/>
</dbReference>
<proteinExistence type="predicted"/>
<accession>A0A0F9T824</accession>
<dbReference type="Gene3D" id="3.30.1360.170">
    <property type="match status" value="2"/>
</dbReference>
<protein>
    <submittedName>
        <fullName evidence="1">Uncharacterized protein</fullName>
    </submittedName>
</protein>
<dbReference type="GO" id="GO:0006231">
    <property type="term" value="P:dTMP biosynthetic process"/>
    <property type="evidence" value="ECO:0007669"/>
    <property type="project" value="InterPro"/>
</dbReference>
<reference evidence="1" key="1">
    <citation type="journal article" date="2015" name="Nature">
        <title>Complex archaea that bridge the gap between prokaryotes and eukaryotes.</title>
        <authorList>
            <person name="Spang A."/>
            <person name="Saw J.H."/>
            <person name="Jorgensen S.L."/>
            <person name="Zaremba-Niedzwiedzka K."/>
            <person name="Martijn J."/>
            <person name="Lind A.E."/>
            <person name="van Eijk R."/>
            <person name="Schleper C."/>
            <person name="Guy L."/>
            <person name="Ettema T.J."/>
        </authorList>
    </citation>
    <scope>NUCLEOTIDE SEQUENCE</scope>
</reference>
<dbReference type="GO" id="GO:0050797">
    <property type="term" value="F:thymidylate synthase (FAD) activity"/>
    <property type="evidence" value="ECO:0007669"/>
    <property type="project" value="InterPro"/>
</dbReference>
<dbReference type="InterPro" id="IPR003669">
    <property type="entry name" value="Thymidylate_synthase_ThyX"/>
</dbReference>
<sequence length="289" mass="33565">MYKAEIIEDSFCASTEERLTTFVVSYPRFVHAELMTHRMFSRNSSSSRAIPNARMIASIEEDPVIPVWWGKNQKGMQAVVEIDNITSAEREWLEARDMMLGYSRKLAKLGMHKQIANRLLEPWMFITVIITATEFDNFFVLRTDCDPQPDDSSILAARGFNPSFPAQPEIQKIARMMWELYIKEEYKVVEPGYWHLPFVTKKEREALGIAVRQKLSVARCARVSYLNHDGTQDIDSDLRLYIQLSTAGHWSPFEHMAQAQETDARFGNLFGWRQYRKQFPNENAGRKLD</sequence>
<organism evidence="1">
    <name type="scientific">marine sediment metagenome</name>
    <dbReference type="NCBI Taxonomy" id="412755"/>
    <lineage>
        <taxon>unclassified sequences</taxon>
        <taxon>metagenomes</taxon>
        <taxon>ecological metagenomes</taxon>
    </lineage>
</organism>
<comment type="caution">
    <text evidence="1">The sequence shown here is derived from an EMBL/GenBank/DDBJ whole genome shotgun (WGS) entry which is preliminary data.</text>
</comment>
<dbReference type="Pfam" id="PF02511">
    <property type="entry name" value="Thy1"/>
    <property type="match status" value="1"/>
</dbReference>
<dbReference type="SUPFAM" id="SSF69796">
    <property type="entry name" value="Thymidylate synthase-complementing protein Thy1"/>
    <property type="match status" value="1"/>
</dbReference>
<name>A0A0F9T824_9ZZZZ</name>
<dbReference type="AlphaFoldDB" id="A0A0F9T824"/>
<evidence type="ECO:0000313" key="1">
    <source>
        <dbReference type="EMBL" id="KKN75309.1"/>
    </source>
</evidence>
<dbReference type="PROSITE" id="PS51331">
    <property type="entry name" value="THYX"/>
    <property type="match status" value="1"/>
</dbReference>
<dbReference type="EMBL" id="LAZR01000312">
    <property type="protein sequence ID" value="KKN75309.1"/>
    <property type="molecule type" value="Genomic_DNA"/>
</dbReference>
<gene>
    <name evidence="1" type="ORF">LCGC14_0381610</name>
</gene>